<keyword evidence="2" id="KW-0732">Signal</keyword>
<dbReference type="AlphaFoldDB" id="A0A0S4QPW7"/>
<evidence type="ECO:0000313" key="3">
    <source>
        <dbReference type="EMBL" id="CUU57665.1"/>
    </source>
</evidence>
<protein>
    <recommendedName>
        <fullName evidence="5">Secreted protein</fullName>
    </recommendedName>
</protein>
<reference evidence="4" key="1">
    <citation type="submission" date="2015-11" db="EMBL/GenBank/DDBJ databases">
        <authorList>
            <person name="Varghese N."/>
        </authorList>
    </citation>
    <scope>NUCLEOTIDE SEQUENCE [LARGE SCALE GENOMIC DNA]</scope>
    <source>
        <strain evidence="4">DSM 45899</strain>
    </source>
</reference>
<keyword evidence="4" id="KW-1185">Reference proteome</keyword>
<dbReference type="EMBL" id="FAOZ01000014">
    <property type="protein sequence ID" value="CUU57665.1"/>
    <property type="molecule type" value="Genomic_DNA"/>
</dbReference>
<sequence length="220" mass="22160">MTVMRSVRIGRMGLAAVLTVVGGLAVAGQPAAQAGGTPAAECPSGREYTVSAPGDEPDAGTPVQLAAGYYAQTASFWPPRSAILCETGSGRAQPSAGVAASNDVGCGTGARELLVPDEIPAGFESAEVARSGAYLPAGWYTLAAELDASELDAQAAGSAGTARSAHAPSHPHTKITWTAVCWYRTAPPAATPDPAKPDVVKPDVVKPESAKPDAVQPDVG</sequence>
<gene>
    <name evidence="3" type="ORF">Ga0074812_11411</name>
</gene>
<organism evidence="3 4">
    <name type="scientific">Parafrankia irregularis</name>
    <dbReference type="NCBI Taxonomy" id="795642"/>
    <lineage>
        <taxon>Bacteria</taxon>
        <taxon>Bacillati</taxon>
        <taxon>Actinomycetota</taxon>
        <taxon>Actinomycetes</taxon>
        <taxon>Frankiales</taxon>
        <taxon>Frankiaceae</taxon>
        <taxon>Parafrankia</taxon>
    </lineage>
</organism>
<proteinExistence type="predicted"/>
<feature type="signal peptide" evidence="2">
    <location>
        <begin position="1"/>
        <end position="34"/>
    </location>
</feature>
<evidence type="ECO:0000313" key="4">
    <source>
        <dbReference type="Proteomes" id="UP000198802"/>
    </source>
</evidence>
<feature type="compositionally biased region" description="Basic and acidic residues" evidence="1">
    <location>
        <begin position="195"/>
        <end position="211"/>
    </location>
</feature>
<name>A0A0S4QPW7_9ACTN</name>
<evidence type="ECO:0000256" key="1">
    <source>
        <dbReference type="SAM" id="MobiDB-lite"/>
    </source>
</evidence>
<evidence type="ECO:0000256" key="2">
    <source>
        <dbReference type="SAM" id="SignalP"/>
    </source>
</evidence>
<accession>A0A0S4QPW7</accession>
<dbReference type="Proteomes" id="UP000198802">
    <property type="component" value="Unassembled WGS sequence"/>
</dbReference>
<feature type="chain" id="PRO_5038595954" description="Secreted protein" evidence="2">
    <location>
        <begin position="35"/>
        <end position="220"/>
    </location>
</feature>
<feature type="region of interest" description="Disordered" evidence="1">
    <location>
        <begin position="186"/>
        <end position="220"/>
    </location>
</feature>
<evidence type="ECO:0008006" key="5">
    <source>
        <dbReference type="Google" id="ProtNLM"/>
    </source>
</evidence>